<dbReference type="EMBL" id="CP024870">
    <property type="protein sequence ID" value="ATX71218.1"/>
    <property type="molecule type" value="Genomic_DNA"/>
</dbReference>
<gene>
    <name evidence="1" type="ORF">SCLAR_v1c09120</name>
</gene>
<evidence type="ECO:0000313" key="1">
    <source>
        <dbReference type="EMBL" id="ATX71218.1"/>
    </source>
</evidence>
<sequence>MINRYIELKDFCKTKLDVLFCFVSSDVVYKILNDEKLNYIEKISLEKDINETANYFKIEGNFKYLKKVIAELKNEDKYIEKK</sequence>
<proteinExistence type="predicted"/>
<name>A0A1Y0L2E8_9MOLU</name>
<dbReference type="AlphaFoldDB" id="A0A1Y0L2E8"/>
<organism evidence="1 2">
    <name type="scientific">Spiroplasma clarkii</name>
    <dbReference type="NCBI Taxonomy" id="2139"/>
    <lineage>
        <taxon>Bacteria</taxon>
        <taxon>Bacillati</taxon>
        <taxon>Mycoplasmatota</taxon>
        <taxon>Mollicutes</taxon>
        <taxon>Entomoplasmatales</taxon>
        <taxon>Spiroplasmataceae</taxon>
        <taxon>Spiroplasma</taxon>
    </lineage>
</organism>
<dbReference type="Proteomes" id="UP000231179">
    <property type="component" value="Chromosome"/>
</dbReference>
<keyword evidence="2" id="KW-1185">Reference proteome</keyword>
<evidence type="ECO:0000313" key="2">
    <source>
        <dbReference type="Proteomes" id="UP000231179"/>
    </source>
</evidence>
<accession>A0A1Y0L2E8</accession>
<reference evidence="1 2" key="1">
    <citation type="submission" date="2017-11" db="EMBL/GenBank/DDBJ databases">
        <title>Complete genome sequence of Spiroplasma clarkii CN-5 (DSM 19994).</title>
        <authorList>
            <person name="Tsai Y.-M."/>
            <person name="Chang A."/>
            <person name="Lo W.-S."/>
            <person name="Kuo C.-H."/>
        </authorList>
    </citation>
    <scope>NUCLEOTIDE SEQUENCE [LARGE SCALE GENOMIC DNA]</scope>
    <source>
        <strain evidence="1 2">CN-5</strain>
    </source>
</reference>
<protein>
    <submittedName>
        <fullName evidence="1">Uncharacterized protein</fullName>
    </submittedName>
</protein>
<dbReference type="KEGG" id="scla:SCLARK_001336"/>